<feature type="transmembrane region" description="Helical" evidence="1">
    <location>
        <begin position="137"/>
        <end position="165"/>
    </location>
</feature>
<reference evidence="2" key="1">
    <citation type="submission" date="2021-03" db="EMBL/GenBank/DDBJ databases">
        <title>Genomic Encyclopedia of Type Strains, Phase IV (KMG-IV): sequencing the most valuable type-strain genomes for metagenomic binning, comparative biology and taxonomic classification.</title>
        <authorList>
            <person name="Goeker M."/>
        </authorList>
    </citation>
    <scope>NUCLEOTIDE SEQUENCE</scope>
    <source>
        <strain evidence="2">DSM 26232</strain>
    </source>
</reference>
<sequence length="223" mass="24508">MKIRDVIGLSDQQQRLAVNAMRYALFGMITVGFYEGSAGVMINAGVGFVVTHIPAVLERDYDIPMDPALVLWITLAVFLHAFGTLGLPGDVQNPYRTIWWWDHLTHTFSASLVAGAGYVTVRGLDEHTDAVSFPSRFVFVFILLFTIAFGVFWEVIEFAIGLFAAATGTQGILTQYGLEDTMIDLLFDTLGGVVVGVWGTAHLSDITEAMTQRLDGGEDRPER</sequence>
<comment type="caution">
    <text evidence="2">The sequence shown here is derived from an EMBL/GenBank/DDBJ whole genome shotgun (WGS) entry which is preliminary data.</text>
</comment>
<organism evidence="2 3">
    <name type="scientific">Halolamina salifodinae</name>
    <dbReference type="NCBI Taxonomy" id="1202767"/>
    <lineage>
        <taxon>Archaea</taxon>
        <taxon>Methanobacteriati</taxon>
        <taxon>Methanobacteriota</taxon>
        <taxon>Stenosarchaea group</taxon>
        <taxon>Halobacteria</taxon>
        <taxon>Halobacteriales</taxon>
        <taxon>Haloferacaceae</taxon>
    </lineage>
</organism>
<keyword evidence="3" id="KW-1185">Reference proteome</keyword>
<feature type="transmembrane region" description="Helical" evidence="1">
    <location>
        <begin position="40"/>
        <end position="57"/>
    </location>
</feature>
<keyword evidence="1" id="KW-0812">Transmembrane</keyword>
<evidence type="ECO:0000313" key="2">
    <source>
        <dbReference type="EMBL" id="MBP1987811.1"/>
    </source>
</evidence>
<name>A0A8T4GXJ4_9EURY</name>
<feature type="transmembrane region" description="Helical" evidence="1">
    <location>
        <begin position="69"/>
        <end position="87"/>
    </location>
</feature>
<dbReference type="RefSeq" id="WP_209492173.1">
    <property type="nucleotide sequence ID" value="NZ_JAGGLC010000005.1"/>
</dbReference>
<protein>
    <submittedName>
        <fullName evidence="2">Uncharacterized protein</fullName>
    </submittedName>
</protein>
<keyword evidence="1" id="KW-0472">Membrane</keyword>
<dbReference type="Pfam" id="PF09997">
    <property type="entry name" value="DUF2238"/>
    <property type="match status" value="1"/>
</dbReference>
<evidence type="ECO:0000256" key="1">
    <source>
        <dbReference type="SAM" id="Phobius"/>
    </source>
</evidence>
<gene>
    <name evidence="2" type="ORF">J2753_002321</name>
</gene>
<dbReference type="Proteomes" id="UP000823736">
    <property type="component" value="Unassembled WGS sequence"/>
</dbReference>
<dbReference type="AlphaFoldDB" id="A0A8T4GXJ4"/>
<proteinExistence type="predicted"/>
<dbReference type="OrthoDB" id="313603at2157"/>
<accession>A0A8T4GXJ4</accession>
<dbReference type="EMBL" id="JAGGLC010000005">
    <property type="protein sequence ID" value="MBP1987811.1"/>
    <property type="molecule type" value="Genomic_DNA"/>
</dbReference>
<keyword evidence="1" id="KW-1133">Transmembrane helix</keyword>
<dbReference type="InterPro" id="IPR014509">
    <property type="entry name" value="YjdF-like"/>
</dbReference>
<evidence type="ECO:0000313" key="3">
    <source>
        <dbReference type="Proteomes" id="UP000823736"/>
    </source>
</evidence>